<keyword evidence="10" id="KW-0067">ATP-binding</keyword>
<evidence type="ECO:0000313" key="10">
    <source>
        <dbReference type="EMBL" id="MFC7434951.1"/>
    </source>
</evidence>
<gene>
    <name evidence="10" type="ORF">ACFQNJ_10545</name>
</gene>
<dbReference type="InterPro" id="IPR001789">
    <property type="entry name" value="Sig_transdc_resp-reg_receiver"/>
</dbReference>
<dbReference type="Gene3D" id="1.20.120.160">
    <property type="entry name" value="HPT domain"/>
    <property type="match status" value="1"/>
</dbReference>
<reference evidence="11" key="1">
    <citation type="journal article" date="2019" name="Int. J. Syst. Evol. Microbiol.">
        <title>The Global Catalogue of Microorganisms (GCM) 10K type strain sequencing project: providing services to taxonomists for standard genome sequencing and annotation.</title>
        <authorList>
            <consortium name="The Broad Institute Genomics Platform"/>
            <consortium name="The Broad Institute Genome Sequencing Center for Infectious Disease"/>
            <person name="Wu L."/>
            <person name="Ma J."/>
        </authorList>
    </citation>
    <scope>NUCLEOTIDE SEQUENCE [LARGE SCALE GENOMIC DNA]</scope>
    <source>
        <strain evidence="11">CCUG 54518</strain>
    </source>
</reference>
<feature type="domain" description="Histidine kinase" evidence="7">
    <location>
        <begin position="216"/>
        <end position="438"/>
    </location>
</feature>
<evidence type="ECO:0000256" key="4">
    <source>
        <dbReference type="ARBA" id="ARBA00023012"/>
    </source>
</evidence>
<dbReference type="InterPro" id="IPR003661">
    <property type="entry name" value="HisK_dim/P_dom"/>
</dbReference>
<dbReference type="PANTHER" id="PTHR45339:SF3">
    <property type="entry name" value="HISTIDINE KINASE"/>
    <property type="match status" value="1"/>
</dbReference>
<dbReference type="EMBL" id="JBHTBX010000006">
    <property type="protein sequence ID" value="MFC7434951.1"/>
    <property type="molecule type" value="Genomic_DNA"/>
</dbReference>
<dbReference type="InterPro" id="IPR013655">
    <property type="entry name" value="PAS_fold_3"/>
</dbReference>
<feature type="coiled-coil region" evidence="6">
    <location>
        <begin position="18"/>
        <end position="52"/>
    </location>
</feature>
<dbReference type="InterPro" id="IPR004358">
    <property type="entry name" value="Sig_transdc_His_kin-like_C"/>
</dbReference>
<evidence type="ECO:0000256" key="2">
    <source>
        <dbReference type="ARBA" id="ARBA00012438"/>
    </source>
</evidence>
<dbReference type="PANTHER" id="PTHR45339">
    <property type="entry name" value="HYBRID SIGNAL TRANSDUCTION HISTIDINE KINASE J"/>
    <property type="match status" value="1"/>
</dbReference>
<feature type="domain" description="Response regulatory" evidence="8">
    <location>
        <begin position="469"/>
        <end position="588"/>
    </location>
</feature>
<dbReference type="InterPro" id="IPR036890">
    <property type="entry name" value="HATPase_C_sf"/>
</dbReference>
<feature type="coiled-coil region" evidence="6">
    <location>
        <begin position="189"/>
        <end position="216"/>
    </location>
</feature>
<dbReference type="SMART" id="SM00387">
    <property type="entry name" value="HATPase_c"/>
    <property type="match status" value="1"/>
</dbReference>
<dbReference type="CDD" id="cd00130">
    <property type="entry name" value="PAS"/>
    <property type="match status" value="1"/>
</dbReference>
<dbReference type="SUPFAM" id="SSF47384">
    <property type="entry name" value="Homodimeric domain of signal transducing histidine kinase"/>
    <property type="match status" value="1"/>
</dbReference>
<dbReference type="SMART" id="SM00086">
    <property type="entry name" value="PAC"/>
    <property type="match status" value="1"/>
</dbReference>
<dbReference type="InterPro" id="IPR036641">
    <property type="entry name" value="HPT_dom_sf"/>
</dbReference>
<dbReference type="SMART" id="SM00388">
    <property type="entry name" value="HisKA"/>
    <property type="match status" value="1"/>
</dbReference>
<keyword evidence="4" id="KW-0902">Two-component regulatory system</keyword>
<proteinExistence type="predicted"/>
<keyword evidence="11" id="KW-1185">Reference proteome</keyword>
<dbReference type="GO" id="GO:0005524">
    <property type="term" value="F:ATP binding"/>
    <property type="evidence" value="ECO:0007669"/>
    <property type="project" value="UniProtKB-KW"/>
</dbReference>
<dbReference type="PRINTS" id="PR00344">
    <property type="entry name" value="BCTRLSENSOR"/>
</dbReference>
<dbReference type="SUPFAM" id="SSF47226">
    <property type="entry name" value="Histidine-containing phosphotransfer domain, HPT domain"/>
    <property type="match status" value="1"/>
</dbReference>
<dbReference type="InterPro" id="IPR035965">
    <property type="entry name" value="PAS-like_dom_sf"/>
</dbReference>
<dbReference type="Gene3D" id="3.30.450.20">
    <property type="entry name" value="PAS domain"/>
    <property type="match status" value="1"/>
</dbReference>
<comment type="caution">
    <text evidence="10">The sequence shown here is derived from an EMBL/GenBank/DDBJ whole genome shotgun (WGS) entry which is preliminary data.</text>
</comment>
<dbReference type="InterPro" id="IPR008207">
    <property type="entry name" value="Sig_transdc_His_kin_Hpt_dom"/>
</dbReference>
<comment type="catalytic activity">
    <reaction evidence="1">
        <text>ATP + protein L-histidine = ADP + protein N-phospho-L-histidine.</text>
        <dbReference type="EC" id="2.7.13.3"/>
    </reaction>
</comment>
<dbReference type="Proteomes" id="UP001596495">
    <property type="component" value="Unassembled WGS sequence"/>
</dbReference>
<dbReference type="InterPro" id="IPR011006">
    <property type="entry name" value="CheY-like_superfamily"/>
</dbReference>
<dbReference type="PROSITE" id="PS50110">
    <property type="entry name" value="RESPONSE_REGULATORY"/>
    <property type="match status" value="1"/>
</dbReference>
<dbReference type="CDD" id="cd00082">
    <property type="entry name" value="HisKA"/>
    <property type="match status" value="1"/>
</dbReference>
<name>A0ABW2RA30_9BURK</name>
<sequence length="726" mass="80104">MNTSANSPHSPQRLALDLQRARDELELERQRTHQLLDEIDRQNAELDRLRSSVHREANSRLLAEEALDESRERLQLAVEAAGLALWDWHLKSPQIFMTARWGEMIGDVAIDGYWAYDTLMDRIHPDDRSRIEAASKKLAEVRPTKLVSEYRVRSGDGWIWVESHGMVAEHDSQGRPLRLMGTLADISERKRIEADMQRARDQAEQANRAKTEFLANTSHEIRTPLNALMGLTQLLMDSPVNAEQRSWLELMDSSAHTLLNMLNDVLDLSRIEAGKMDVERVRYELPRTLQEVGALYENQARARSVQWTLAVAGDLPQWVVGDPGRLRQVLGNLLSNALKFTPKGGRIRLSAASQADVRGGKTLRLQVQDSGVGIAPKHQARIFEAFTQADSSTARRYGGSGLGLTICARLVRLMGGRIDLESELGMGSTFTVTLPLEEDGRDTQDLPTDQVHEDVDAIRGAGRRFADIRVLVAEDNPVNELLMNQWLQRLGCVVHNARDGAEAVSQWEAQPVDVVLMDVQMPRVSGMDATERIRAKEAATGRGRTPIIAVTANAMDGDRQACLSAGMDGYLSKPVSPSALVLAMEAVLPAIRARQPAPPPASPTIPARPGPMDLDKLLRRLDHNQETLTQLAAAMRTDLSQRLGALRTALADRNRDVAVAHAHGLAGSLGSMTAERGARLAKGLELAARSEDWQLFARALPLLESEAVAIDDALLQVVRPTTRAGD</sequence>
<dbReference type="InterPro" id="IPR001610">
    <property type="entry name" value="PAC"/>
</dbReference>
<dbReference type="InterPro" id="IPR003594">
    <property type="entry name" value="HATPase_dom"/>
</dbReference>
<dbReference type="InterPro" id="IPR005467">
    <property type="entry name" value="His_kinase_dom"/>
</dbReference>
<dbReference type="SUPFAM" id="SSF55874">
    <property type="entry name" value="ATPase domain of HSP90 chaperone/DNA topoisomerase II/histidine kinase"/>
    <property type="match status" value="1"/>
</dbReference>
<dbReference type="PROSITE" id="PS50109">
    <property type="entry name" value="HIS_KIN"/>
    <property type="match status" value="1"/>
</dbReference>
<dbReference type="Pfam" id="PF02518">
    <property type="entry name" value="HATPase_c"/>
    <property type="match status" value="1"/>
</dbReference>
<dbReference type="CDD" id="cd16922">
    <property type="entry name" value="HATPase_EvgS-ArcB-TorS-like"/>
    <property type="match status" value="1"/>
</dbReference>
<organism evidence="10 11">
    <name type="scientific">Hydrogenophaga bisanensis</name>
    <dbReference type="NCBI Taxonomy" id="439611"/>
    <lineage>
        <taxon>Bacteria</taxon>
        <taxon>Pseudomonadati</taxon>
        <taxon>Pseudomonadota</taxon>
        <taxon>Betaproteobacteria</taxon>
        <taxon>Burkholderiales</taxon>
        <taxon>Comamonadaceae</taxon>
        <taxon>Hydrogenophaga</taxon>
    </lineage>
</organism>
<dbReference type="SUPFAM" id="SSF55785">
    <property type="entry name" value="PYP-like sensor domain (PAS domain)"/>
    <property type="match status" value="1"/>
</dbReference>
<dbReference type="InterPro" id="IPR000700">
    <property type="entry name" value="PAS-assoc_C"/>
</dbReference>
<keyword evidence="6" id="KW-0175">Coiled coil</keyword>
<dbReference type="Pfam" id="PF00072">
    <property type="entry name" value="Response_reg"/>
    <property type="match status" value="1"/>
</dbReference>
<dbReference type="Pfam" id="PF08447">
    <property type="entry name" value="PAS_3"/>
    <property type="match status" value="1"/>
</dbReference>
<accession>A0ABW2RA30</accession>
<protein>
    <recommendedName>
        <fullName evidence="2">histidine kinase</fullName>
        <ecNumber evidence="2">2.7.13.3</ecNumber>
    </recommendedName>
</protein>
<dbReference type="Pfam" id="PF01627">
    <property type="entry name" value="Hpt"/>
    <property type="match status" value="1"/>
</dbReference>
<evidence type="ECO:0000259" key="9">
    <source>
        <dbReference type="PROSITE" id="PS50113"/>
    </source>
</evidence>
<feature type="domain" description="PAC" evidence="9">
    <location>
        <begin position="146"/>
        <end position="198"/>
    </location>
</feature>
<evidence type="ECO:0000256" key="5">
    <source>
        <dbReference type="PROSITE-ProRule" id="PRU00169"/>
    </source>
</evidence>
<keyword evidence="3 5" id="KW-0597">Phosphoprotein</keyword>
<evidence type="ECO:0000259" key="7">
    <source>
        <dbReference type="PROSITE" id="PS50109"/>
    </source>
</evidence>
<dbReference type="RefSeq" id="WP_382256907.1">
    <property type="nucleotide sequence ID" value="NZ_JBHTBX010000006.1"/>
</dbReference>
<dbReference type="SMART" id="SM00448">
    <property type="entry name" value="REC"/>
    <property type="match status" value="1"/>
</dbReference>
<dbReference type="InterPro" id="IPR036097">
    <property type="entry name" value="HisK_dim/P_sf"/>
</dbReference>
<keyword evidence="10" id="KW-0547">Nucleotide-binding</keyword>
<dbReference type="InterPro" id="IPR000014">
    <property type="entry name" value="PAS"/>
</dbReference>
<dbReference type="Gene3D" id="1.10.287.130">
    <property type="match status" value="1"/>
</dbReference>
<dbReference type="PROSITE" id="PS50113">
    <property type="entry name" value="PAC"/>
    <property type="match status" value="1"/>
</dbReference>
<dbReference type="SUPFAM" id="SSF52172">
    <property type="entry name" value="CheY-like"/>
    <property type="match status" value="1"/>
</dbReference>
<dbReference type="EC" id="2.7.13.3" evidence="2"/>
<evidence type="ECO:0000256" key="6">
    <source>
        <dbReference type="SAM" id="Coils"/>
    </source>
</evidence>
<evidence type="ECO:0000256" key="1">
    <source>
        <dbReference type="ARBA" id="ARBA00000085"/>
    </source>
</evidence>
<evidence type="ECO:0000313" key="11">
    <source>
        <dbReference type="Proteomes" id="UP001596495"/>
    </source>
</evidence>
<dbReference type="CDD" id="cd17546">
    <property type="entry name" value="REC_hyHK_CKI1_RcsC-like"/>
    <property type="match status" value="1"/>
</dbReference>
<dbReference type="Gene3D" id="3.40.50.2300">
    <property type="match status" value="1"/>
</dbReference>
<evidence type="ECO:0000259" key="8">
    <source>
        <dbReference type="PROSITE" id="PS50110"/>
    </source>
</evidence>
<feature type="modified residue" description="4-aspartylphosphate" evidence="5">
    <location>
        <position position="518"/>
    </location>
</feature>
<dbReference type="Gene3D" id="3.30.565.10">
    <property type="entry name" value="Histidine kinase-like ATPase, C-terminal domain"/>
    <property type="match status" value="1"/>
</dbReference>
<dbReference type="Pfam" id="PF00512">
    <property type="entry name" value="HisKA"/>
    <property type="match status" value="1"/>
</dbReference>
<evidence type="ECO:0000256" key="3">
    <source>
        <dbReference type="ARBA" id="ARBA00022553"/>
    </source>
</evidence>